<gene>
    <name evidence="2" type="ORF">BTBSAS_50043</name>
</gene>
<evidence type="ECO:0000259" key="1">
    <source>
        <dbReference type="PROSITE" id="PS51154"/>
    </source>
</evidence>
<sequence>MKIKILLGDISTVKTGVVVNAAKPTLMGGSGVDGAIHNKVNKINGTYFLKNRILENFGVCDDEDYPRIKPGELYITRGYGCWHEIYHAVGIAQMKKQTNFAQKVNLMN</sequence>
<dbReference type="Proteomes" id="UP000270190">
    <property type="component" value="Unassembled WGS sequence"/>
</dbReference>
<dbReference type="Gene3D" id="3.40.220.10">
    <property type="entry name" value="Leucine Aminopeptidase, subunit E, domain 1"/>
    <property type="match status" value="1"/>
</dbReference>
<reference evidence="3" key="1">
    <citation type="submission" date="2018-04" db="EMBL/GenBank/DDBJ databases">
        <authorList>
            <person name="Illikoud N."/>
        </authorList>
    </citation>
    <scope>NUCLEOTIDE SEQUENCE [LARGE SCALE GENOMIC DNA]</scope>
</reference>
<dbReference type="InterPro" id="IPR043472">
    <property type="entry name" value="Macro_dom-like"/>
</dbReference>
<dbReference type="Pfam" id="PF01661">
    <property type="entry name" value="Macro"/>
    <property type="match status" value="1"/>
</dbReference>
<accession>A0A2X0QKZ1</accession>
<protein>
    <recommendedName>
        <fullName evidence="1">Macro domain-containing protein</fullName>
    </recommendedName>
</protein>
<proteinExistence type="predicted"/>
<organism evidence="2 3">
    <name type="scientific">Brochothrix thermosphacta</name>
    <name type="common">Microbacterium thermosphactum</name>
    <dbReference type="NCBI Taxonomy" id="2756"/>
    <lineage>
        <taxon>Bacteria</taxon>
        <taxon>Bacillati</taxon>
        <taxon>Bacillota</taxon>
        <taxon>Bacilli</taxon>
        <taxon>Bacillales</taxon>
        <taxon>Listeriaceae</taxon>
        <taxon>Brochothrix</taxon>
    </lineage>
</organism>
<evidence type="ECO:0000313" key="3">
    <source>
        <dbReference type="Proteomes" id="UP000270190"/>
    </source>
</evidence>
<dbReference type="SUPFAM" id="SSF52949">
    <property type="entry name" value="Macro domain-like"/>
    <property type="match status" value="1"/>
</dbReference>
<evidence type="ECO:0000313" key="2">
    <source>
        <dbReference type="EMBL" id="SPP29395.1"/>
    </source>
</evidence>
<dbReference type="RefSeq" id="WP_120488032.1">
    <property type="nucleotide sequence ID" value="NZ_OUNC01000045.1"/>
</dbReference>
<dbReference type="AlphaFoldDB" id="A0A2X0QKZ1"/>
<name>A0A2X0QKZ1_BROTH</name>
<dbReference type="PROSITE" id="PS51154">
    <property type="entry name" value="MACRO"/>
    <property type="match status" value="1"/>
</dbReference>
<dbReference type="InterPro" id="IPR002589">
    <property type="entry name" value="Macro_dom"/>
</dbReference>
<feature type="domain" description="Macro" evidence="1">
    <location>
        <begin position="1"/>
        <end position="108"/>
    </location>
</feature>
<dbReference type="EMBL" id="OUNC01000045">
    <property type="protein sequence ID" value="SPP29395.1"/>
    <property type="molecule type" value="Genomic_DNA"/>
</dbReference>